<dbReference type="AlphaFoldDB" id="A0A0D2I2J8"/>
<dbReference type="InterPro" id="IPR036771">
    <property type="entry name" value="ATPsynth_dsu/esu_N"/>
</dbReference>
<proteinExistence type="predicted"/>
<reference evidence="3 4" key="1">
    <citation type="journal article" date="2013" name="Proc. Natl. Acad. Sci. U.S.A.">
        <title>Candidate phylum TM6 genome recovered from a hospital sink biofilm provides genomic insights into this uncultivated phylum.</title>
        <authorList>
            <person name="McLean J.S."/>
            <person name="Lombardo M.J."/>
            <person name="Badger J.H."/>
            <person name="Edlund A."/>
            <person name="Novotny M."/>
            <person name="Yee-Greenbaum J."/>
            <person name="Vyahhi N."/>
            <person name="Hall A.P."/>
            <person name="Yang Y."/>
            <person name="Dupont C.L."/>
            <person name="Ziegler M.G."/>
            <person name="Chitsaz H."/>
            <person name="Allen A.E."/>
            <person name="Yooseph S."/>
            <person name="Tesler G."/>
            <person name="Pevzner P.A."/>
            <person name="Friedman R.M."/>
            <person name="Nealson K.H."/>
            <person name="Venter J.C."/>
            <person name="Lasken R.S."/>
        </authorList>
    </citation>
    <scope>NUCLEOTIDE SEQUENCE [LARGE SCALE GENOMIC DNA]</scope>
    <source>
        <strain evidence="3 4">TM6SC1</strain>
    </source>
</reference>
<dbReference type="GO" id="GO:0045259">
    <property type="term" value="C:proton-transporting ATP synthase complex"/>
    <property type="evidence" value="ECO:0007669"/>
    <property type="project" value="UniProtKB-KW"/>
</dbReference>
<accession>A0A0D2I2J8</accession>
<evidence type="ECO:0000313" key="4">
    <source>
        <dbReference type="Proteomes" id="UP000032214"/>
    </source>
</evidence>
<organism evidence="3 4">
    <name type="scientific">candidate division TM6 bacterium JCVI TM6SC1</name>
    <dbReference type="NCBI Taxonomy" id="1306947"/>
    <lineage>
        <taxon>Bacteria</taxon>
        <taxon>Candidatus Babelota</taxon>
        <taxon>Vermiphilus</taxon>
    </lineage>
</organism>
<feature type="domain" description="ATP synthase F1 complex delta/epsilon subunit N-terminal" evidence="2">
    <location>
        <begin position="14"/>
        <end position="76"/>
    </location>
</feature>
<keyword evidence="1" id="KW-0066">ATP synthesis</keyword>
<keyword evidence="4" id="KW-1185">Reference proteome</keyword>
<dbReference type="GO" id="GO:0015986">
    <property type="term" value="P:proton motive force-driven ATP synthesis"/>
    <property type="evidence" value="ECO:0007669"/>
    <property type="project" value="InterPro"/>
</dbReference>
<dbReference type="EMBL" id="ARQD01000001">
    <property type="protein sequence ID" value="KIX85425.1"/>
    <property type="molecule type" value="Genomic_DNA"/>
</dbReference>
<evidence type="ECO:0000256" key="1">
    <source>
        <dbReference type="ARBA" id="ARBA00023196"/>
    </source>
</evidence>
<dbReference type="SUPFAM" id="SSF51344">
    <property type="entry name" value="Epsilon subunit of F1F0-ATP synthase N-terminal domain"/>
    <property type="match status" value="1"/>
</dbReference>
<dbReference type="Proteomes" id="UP000032214">
    <property type="component" value="Unassembled WGS sequence"/>
</dbReference>
<evidence type="ECO:0000259" key="2">
    <source>
        <dbReference type="Pfam" id="PF02823"/>
    </source>
</evidence>
<dbReference type="STRING" id="1306947.J120_00370"/>
<dbReference type="Pfam" id="PF02823">
    <property type="entry name" value="ATP-synt_DE_N"/>
    <property type="match status" value="1"/>
</dbReference>
<keyword evidence="1" id="KW-0139">CF(1)</keyword>
<dbReference type="Gene3D" id="2.60.15.10">
    <property type="entry name" value="F0F1 ATP synthase delta/epsilon subunit, N-terminal"/>
    <property type="match status" value="1"/>
</dbReference>
<evidence type="ECO:0000313" key="3">
    <source>
        <dbReference type="EMBL" id="KIX85425.1"/>
    </source>
</evidence>
<dbReference type="InterPro" id="IPR020546">
    <property type="entry name" value="ATP_synth_F1_dsu/esu_N"/>
</dbReference>
<protein>
    <recommendedName>
        <fullName evidence="2">ATP synthase F1 complex delta/epsilon subunit N-terminal domain-containing protein</fullName>
    </recommendedName>
</protein>
<comment type="caution">
    <text evidence="3">The sequence shown here is derived from an EMBL/GenBank/DDBJ whole genome shotgun (WGS) entry which is preliminary data.</text>
</comment>
<gene>
    <name evidence="3" type="ORF">J120_00370</name>
</gene>
<sequence length="80" mass="8945">MLLRLIAPLEIKEYEVEWCEITTEYGSRTIFSGHAPMILVIKPGSMLRFGAQDTSLGEELIGQGIAHITRTTLTILRSIL</sequence>
<name>A0A0D2I2J8_9BACT</name>